<dbReference type="Proteomes" id="UP000053599">
    <property type="component" value="Unassembled WGS sequence"/>
</dbReference>
<evidence type="ECO:0000313" key="5">
    <source>
        <dbReference type="Proteomes" id="UP000053599"/>
    </source>
</evidence>
<keyword evidence="2" id="KW-0378">Hydrolase</keyword>
<dbReference type="EMBL" id="KN846954">
    <property type="protein sequence ID" value="KIV77512.1"/>
    <property type="molecule type" value="Genomic_DNA"/>
</dbReference>
<dbReference type="OrthoDB" id="245563at2759"/>
<accession>A0A0D1Y406</accession>
<feature type="domain" description="Isochorismatase-like" evidence="3">
    <location>
        <begin position="14"/>
        <end position="195"/>
    </location>
</feature>
<dbReference type="InterPro" id="IPR036380">
    <property type="entry name" value="Isochorismatase-like_sf"/>
</dbReference>
<reference evidence="4 5" key="1">
    <citation type="submission" date="2015-01" db="EMBL/GenBank/DDBJ databases">
        <title>The Genome Sequence of Exophiala sideris CBS121828.</title>
        <authorList>
            <consortium name="The Broad Institute Genomics Platform"/>
            <person name="Cuomo C."/>
            <person name="de Hoog S."/>
            <person name="Gorbushina A."/>
            <person name="Stielow B."/>
            <person name="Teixiera M."/>
            <person name="Abouelleil A."/>
            <person name="Chapman S.B."/>
            <person name="Priest M."/>
            <person name="Young S.K."/>
            <person name="Wortman J."/>
            <person name="Nusbaum C."/>
            <person name="Birren B."/>
        </authorList>
    </citation>
    <scope>NUCLEOTIDE SEQUENCE [LARGE SCALE GENOMIC DNA]</scope>
    <source>
        <strain evidence="4 5">CBS 121828</strain>
    </source>
</reference>
<dbReference type="AlphaFoldDB" id="A0A0D1Y406"/>
<dbReference type="InterPro" id="IPR000868">
    <property type="entry name" value="Isochorismatase-like_dom"/>
</dbReference>
<comment type="similarity">
    <text evidence="1">Belongs to the isochorismatase family.</text>
</comment>
<organism evidence="4 5">
    <name type="scientific">Exophiala sideris</name>
    <dbReference type="NCBI Taxonomy" id="1016849"/>
    <lineage>
        <taxon>Eukaryota</taxon>
        <taxon>Fungi</taxon>
        <taxon>Dikarya</taxon>
        <taxon>Ascomycota</taxon>
        <taxon>Pezizomycotina</taxon>
        <taxon>Eurotiomycetes</taxon>
        <taxon>Chaetothyriomycetidae</taxon>
        <taxon>Chaetothyriales</taxon>
        <taxon>Herpotrichiellaceae</taxon>
        <taxon>Exophiala</taxon>
    </lineage>
</organism>
<dbReference type="InterPro" id="IPR050272">
    <property type="entry name" value="Isochorismatase-like_hydrls"/>
</dbReference>
<gene>
    <name evidence="4" type="ORF">PV11_09302</name>
</gene>
<evidence type="ECO:0000256" key="1">
    <source>
        <dbReference type="ARBA" id="ARBA00006336"/>
    </source>
</evidence>
<evidence type="ECO:0000256" key="2">
    <source>
        <dbReference type="ARBA" id="ARBA00022801"/>
    </source>
</evidence>
<dbReference type="PANTHER" id="PTHR43540">
    <property type="entry name" value="PEROXYUREIDOACRYLATE/UREIDOACRYLATE AMIDOHYDROLASE-RELATED"/>
    <property type="match status" value="1"/>
</dbReference>
<proteinExistence type="inferred from homology"/>
<dbReference type="Gene3D" id="3.40.50.850">
    <property type="entry name" value="Isochorismatase-like"/>
    <property type="match status" value="1"/>
</dbReference>
<dbReference type="STRING" id="1016849.A0A0D1Y406"/>
<evidence type="ECO:0000313" key="4">
    <source>
        <dbReference type="EMBL" id="KIV77512.1"/>
    </source>
</evidence>
<dbReference type="GO" id="GO:0016787">
    <property type="term" value="F:hydrolase activity"/>
    <property type="evidence" value="ECO:0007669"/>
    <property type="project" value="UniProtKB-KW"/>
</dbReference>
<dbReference type="PANTHER" id="PTHR43540:SF1">
    <property type="entry name" value="ISOCHORISMATASE HYDROLASE"/>
    <property type="match status" value="1"/>
</dbReference>
<dbReference type="Pfam" id="PF00857">
    <property type="entry name" value="Isochorismatase"/>
    <property type="match status" value="1"/>
</dbReference>
<evidence type="ECO:0000259" key="3">
    <source>
        <dbReference type="Pfam" id="PF00857"/>
    </source>
</evidence>
<dbReference type="HOGENOM" id="CLU_068979_5_2_1"/>
<name>A0A0D1Y406_9EURO</name>
<sequence>MVLTNDTNNPPPPVLLVVDLQQALVEGFPGSIESRSTPDLTSNVEKLLSHWRKHGWPLIHIHHDALDPKEPLNLGRNPENCKAHACSAPLDGEPVLVKHVGSAFTDPSLRLEARLKEMGALEVVVIGMDGAQCINDNARGASERGFKVTVVADACASYGMASYGRESKVYSAEETHDAAMSMLANGFARVMGTEEYLAIYRS</sequence>
<protein>
    <recommendedName>
        <fullName evidence="3">Isochorismatase-like domain-containing protein</fullName>
    </recommendedName>
</protein>
<dbReference type="SUPFAM" id="SSF52499">
    <property type="entry name" value="Isochorismatase-like hydrolases"/>
    <property type="match status" value="1"/>
</dbReference>